<feature type="domain" description="Endonuclease GajA/Old nuclease/RecF-like AAA" evidence="1">
    <location>
        <begin position="14"/>
        <end position="406"/>
    </location>
</feature>
<proteinExistence type="predicted"/>
<accession>A0A5C8G7S9</accession>
<comment type="caution">
    <text evidence="2">The sequence shown here is derived from an EMBL/GenBank/DDBJ whole genome shotgun (WGS) entry which is preliminary data.</text>
</comment>
<dbReference type="PANTHER" id="PTHR43581">
    <property type="entry name" value="ATP/GTP PHOSPHATASE"/>
    <property type="match status" value="1"/>
</dbReference>
<sequence>MLSFEVKKLFGKFNYKFKLKESGITILTGPNGFGKTTILKCLEAFTDINKIEYFGKLEFKEIKIIINKEISFVLLKKKDDIQLKYNKSEPLNLKVLIKYHNYYYNDEIRQKRRGRTYIIRKHYDYFIEKTEKIEKNYERLKNILSEIQNIEKIYYIKDDRLFNKQYIEYNNTDRYDENDYEYNSNEYNNNDEYSIINSIPKRLKAIIDKFINEYYNNSNQLDSTYPKRLFRNKEEISNKEYQNKRNDMNKKLSILYKYGLFSNKKEEINFKFEKKYAGALKVYFDDFEKKYNIYKELIKKLDTFTNIVNNKLYYKKIKISKEYGIQIFSDNYNEIKLSDLSSGEKQEIILFFELIFSTDKSLMILIDEPELSLHVAWQKKFIDDLFNIIKNKKINVIIATHSPYIIGGYEENQIDLGELYKNAK</sequence>
<dbReference type="InterPro" id="IPR027417">
    <property type="entry name" value="P-loop_NTPase"/>
</dbReference>
<evidence type="ECO:0000259" key="1">
    <source>
        <dbReference type="Pfam" id="PF13175"/>
    </source>
</evidence>
<protein>
    <recommendedName>
        <fullName evidence="1">Endonuclease GajA/Old nuclease/RecF-like AAA domain-containing protein</fullName>
    </recommendedName>
</protein>
<dbReference type="CDD" id="cd00267">
    <property type="entry name" value="ABC_ATPase"/>
    <property type="match status" value="1"/>
</dbReference>
<dbReference type="OrthoDB" id="346285at2"/>
<dbReference type="RefSeq" id="WP_147528417.1">
    <property type="nucleotide sequence ID" value="NZ_SAYJ01000011.1"/>
</dbReference>
<evidence type="ECO:0000313" key="2">
    <source>
        <dbReference type="EMBL" id="TXJ57857.1"/>
    </source>
</evidence>
<dbReference type="Gene3D" id="3.40.50.300">
    <property type="entry name" value="P-loop containing nucleotide triphosphate hydrolases"/>
    <property type="match status" value="2"/>
</dbReference>
<dbReference type="Pfam" id="PF13175">
    <property type="entry name" value="AAA_15"/>
    <property type="match status" value="1"/>
</dbReference>
<dbReference type="PANTHER" id="PTHR43581:SF2">
    <property type="entry name" value="EXCINUCLEASE ATPASE SUBUNIT"/>
    <property type="match status" value="1"/>
</dbReference>
<dbReference type="AlphaFoldDB" id="A0A5C8G7S9"/>
<organism evidence="2 3">
    <name type="scientific">Brachyspira aalborgi</name>
    <dbReference type="NCBI Taxonomy" id="29522"/>
    <lineage>
        <taxon>Bacteria</taxon>
        <taxon>Pseudomonadati</taxon>
        <taxon>Spirochaetota</taxon>
        <taxon>Spirochaetia</taxon>
        <taxon>Brachyspirales</taxon>
        <taxon>Brachyspiraceae</taxon>
        <taxon>Brachyspira</taxon>
    </lineage>
</organism>
<gene>
    <name evidence="2" type="ORF">EPJ67_04205</name>
</gene>
<evidence type="ECO:0000313" key="3">
    <source>
        <dbReference type="Proteomes" id="UP000325013"/>
    </source>
</evidence>
<dbReference type="SUPFAM" id="SSF52540">
    <property type="entry name" value="P-loop containing nucleoside triphosphate hydrolases"/>
    <property type="match status" value="1"/>
</dbReference>
<reference evidence="2 3" key="1">
    <citation type="journal article" date="1992" name="Lakartidningen">
        <title>[Penicillin V and not amoxicillin is the first choice preparation in acute otitis].</title>
        <authorList>
            <person name="Kamme C."/>
            <person name="Lundgren K."/>
            <person name="Prellner K."/>
        </authorList>
    </citation>
    <scope>NUCLEOTIDE SEQUENCE [LARGE SCALE GENOMIC DNA]</scope>
    <source>
        <strain evidence="2 3">PC2777IV</strain>
    </source>
</reference>
<name>A0A5C8G7S9_9SPIR</name>
<dbReference type="InterPro" id="IPR041685">
    <property type="entry name" value="AAA_GajA/Old/RecF-like"/>
</dbReference>
<dbReference type="InterPro" id="IPR051396">
    <property type="entry name" value="Bact_Antivir_Def_Nuclease"/>
</dbReference>
<dbReference type="EMBL" id="SAYJ01000011">
    <property type="protein sequence ID" value="TXJ57857.1"/>
    <property type="molecule type" value="Genomic_DNA"/>
</dbReference>
<dbReference type="Proteomes" id="UP000325013">
    <property type="component" value="Unassembled WGS sequence"/>
</dbReference>